<dbReference type="PROSITE" id="PS50089">
    <property type="entry name" value="ZF_RING_2"/>
    <property type="match status" value="1"/>
</dbReference>
<reference evidence="9" key="2">
    <citation type="submission" date="2025-08" db="UniProtKB">
        <authorList>
            <consortium name="Ensembl"/>
        </authorList>
    </citation>
    <scope>IDENTIFICATION</scope>
</reference>
<dbReference type="InterPro" id="IPR017907">
    <property type="entry name" value="Znf_RING_CS"/>
</dbReference>
<evidence type="ECO:0000313" key="9">
    <source>
        <dbReference type="Ensembl" id="ENSGAGP00000012459.1"/>
    </source>
</evidence>
<evidence type="ECO:0008006" key="11">
    <source>
        <dbReference type="Google" id="ProtNLM"/>
    </source>
</evidence>
<evidence type="ECO:0000256" key="1">
    <source>
        <dbReference type="ARBA" id="ARBA00022723"/>
    </source>
</evidence>
<feature type="compositionally biased region" description="Basic and acidic residues" evidence="6">
    <location>
        <begin position="438"/>
        <end position="449"/>
    </location>
</feature>
<dbReference type="SMART" id="SM00336">
    <property type="entry name" value="BBOX"/>
    <property type="match status" value="2"/>
</dbReference>
<reference evidence="9" key="3">
    <citation type="submission" date="2025-09" db="UniProtKB">
        <authorList>
            <consortium name="Ensembl"/>
        </authorList>
    </citation>
    <scope>IDENTIFICATION</scope>
</reference>
<keyword evidence="2 4" id="KW-0863">Zinc-finger</keyword>
<evidence type="ECO:0000256" key="6">
    <source>
        <dbReference type="SAM" id="MobiDB-lite"/>
    </source>
</evidence>
<dbReference type="CDD" id="cd19770">
    <property type="entry name" value="Bbox2_TRIM19_C-V"/>
    <property type="match status" value="1"/>
</dbReference>
<dbReference type="GO" id="GO:0045087">
    <property type="term" value="P:innate immune response"/>
    <property type="evidence" value="ECO:0007669"/>
    <property type="project" value="TreeGrafter"/>
</dbReference>
<dbReference type="SUPFAM" id="SSF57845">
    <property type="entry name" value="B-box zinc-binding domain"/>
    <property type="match status" value="1"/>
</dbReference>
<evidence type="ECO:0000256" key="5">
    <source>
        <dbReference type="SAM" id="Coils"/>
    </source>
</evidence>
<keyword evidence="1" id="KW-0479">Metal-binding</keyword>
<dbReference type="GO" id="GO:0008270">
    <property type="term" value="F:zinc ion binding"/>
    <property type="evidence" value="ECO:0007669"/>
    <property type="project" value="UniProtKB-KW"/>
</dbReference>
<dbReference type="Gene3D" id="3.30.160.60">
    <property type="entry name" value="Classic Zinc Finger"/>
    <property type="match status" value="1"/>
</dbReference>
<name>A0A452HCE2_9SAUR</name>
<evidence type="ECO:0000259" key="8">
    <source>
        <dbReference type="PROSITE" id="PS50119"/>
    </source>
</evidence>
<keyword evidence="3" id="KW-0862">Zinc</keyword>
<dbReference type="Pfam" id="PF22586">
    <property type="entry name" value="ANCHR-like_BBOX"/>
    <property type="match status" value="1"/>
</dbReference>
<dbReference type="Gene3D" id="3.30.40.10">
    <property type="entry name" value="Zinc/RING finger domain, C3HC4 (zinc finger)"/>
    <property type="match status" value="1"/>
</dbReference>
<keyword evidence="10" id="KW-1185">Reference proteome</keyword>
<feature type="domain" description="B box-type" evidence="8">
    <location>
        <begin position="100"/>
        <end position="142"/>
    </location>
</feature>
<proteinExistence type="predicted"/>
<keyword evidence="5" id="KW-0175">Coiled coil</keyword>
<dbReference type="AlphaFoldDB" id="A0A452HCE2"/>
<dbReference type="InterPro" id="IPR021978">
    <property type="entry name" value="PML-like_CC"/>
</dbReference>
<dbReference type="GO" id="GO:0005654">
    <property type="term" value="C:nucleoplasm"/>
    <property type="evidence" value="ECO:0007669"/>
    <property type="project" value="TreeGrafter"/>
</dbReference>
<dbReference type="PANTHER" id="PTHR25462">
    <property type="entry name" value="BONUS, ISOFORM C-RELATED"/>
    <property type="match status" value="1"/>
</dbReference>
<dbReference type="InterPro" id="IPR000315">
    <property type="entry name" value="Znf_B-box"/>
</dbReference>
<dbReference type="GO" id="GO:0044790">
    <property type="term" value="P:suppression of viral release by host"/>
    <property type="evidence" value="ECO:0007669"/>
    <property type="project" value="TreeGrafter"/>
</dbReference>
<organism evidence="9 10">
    <name type="scientific">Gopherus agassizii</name>
    <name type="common">Agassiz's desert tortoise</name>
    <dbReference type="NCBI Taxonomy" id="38772"/>
    <lineage>
        <taxon>Eukaryota</taxon>
        <taxon>Metazoa</taxon>
        <taxon>Chordata</taxon>
        <taxon>Craniata</taxon>
        <taxon>Vertebrata</taxon>
        <taxon>Euteleostomi</taxon>
        <taxon>Archelosauria</taxon>
        <taxon>Testudinata</taxon>
        <taxon>Testudines</taxon>
        <taxon>Cryptodira</taxon>
        <taxon>Durocryptodira</taxon>
        <taxon>Testudinoidea</taxon>
        <taxon>Testudinidae</taxon>
        <taxon>Gopherus</taxon>
    </lineage>
</organism>
<dbReference type="InterPro" id="IPR047153">
    <property type="entry name" value="TRIM45/56/19-like"/>
</dbReference>
<dbReference type="Ensembl" id="ENSGAGT00000014267.1">
    <property type="protein sequence ID" value="ENSGAGP00000012459.1"/>
    <property type="gene ID" value="ENSGAGG00000009550.1"/>
</dbReference>
<dbReference type="SUPFAM" id="SSF57850">
    <property type="entry name" value="RING/U-box"/>
    <property type="match status" value="1"/>
</dbReference>
<dbReference type="PROSITE" id="PS50119">
    <property type="entry name" value="ZF_BBOX"/>
    <property type="match status" value="2"/>
</dbReference>
<evidence type="ECO:0000259" key="7">
    <source>
        <dbReference type="PROSITE" id="PS50089"/>
    </source>
</evidence>
<evidence type="ECO:0000256" key="4">
    <source>
        <dbReference type="PROSITE-ProRule" id="PRU00024"/>
    </source>
</evidence>
<feature type="region of interest" description="Disordered" evidence="6">
    <location>
        <begin position="430"/>
        <end position="449"/>
    </location>
</feature>
<dbReference type="Proteomes" id="UP000291020">
    <property type="component" value="Unassembled WGS sequence"/>
</dbReference>
<dbReference type="CDD" id="cd19804">
    <property type="entry name" value="Bbox1_TRIM19_C-V"/>
    <property type="match status" value="1"/>
</dbReference>
<sequence>PTELCSTGRLRPQSLSFPKAMEKEFQFLLCQGCQKELRNPKLLSCLHTLCADCLEENKPVGQCPICHAPIPQASGIPDQDNLLFANLQAKLSTYQKIVQGNDLVCDNCGQEGEFWCSDCKEFLCVKCFETHQRYLKRESHEAKAVRDLKMGSAKEFLDGSRKLSNLSCPNPTHANQMLSIYCRECQKPICCICALLDSQHTGKHCDIKVEIQQRQQELGSVSEELKKKEELFQDAYCNLKRKADHLDQVRNETQELIQKRVEQMVQMIREKEQELLEMVERQHHLGNEELEGKLQQTEAVLKRMGASKQLVEKMHLYASDQEVMDLHSFIKGSLEELRKLQPLAVGTTSGKPCSSLLQSLRAQGAHSSLRPWACQCHYCPLSCWTCSFLTPLRAMSPCSQQHPLLIAPAATPFPLLPSHLPPPPYRLSNPSLFTPANRQERRPGQEPVHRWIMAEASDASAEARA</sequence>
<feature type="coiled-coil region" evidence="5">
    <location>
        <begin position="211"/>
        <end position="307"/>
    </location>
</feature>
<dbReference type="PROSITE" id="PS00518">
    <property type="entry name" value="ZF_RING_1"/>
    <property type="match status" value="1"/>
</dbReference>
<dbReference type="SMART" id="SM00184">
    <property type="entry name" value="RING"/>
    <property type="match status" value="1"/>
</dbReference>
<dbReference type="InterPro" id="IPR013083">
    <property type="entry name" value="Znf_RING/FYVE/PHD"/>
</dbReference>
<dbReference type="InterPro" id="IPR001841">
    <property type="entry name" value="Znf_RING"/>
</dbReference>
<feature type="domain" description="B box-type" evidence="8">
    <location>
        <begin position="163"/>
        <end position="209"/>
    </location>
</feature>
<protein>
    <recommendedName>
        <fullName evidence="11">Promyelocytic leukemia</fullName>
    </recommendedName>
</protein>
<evidence type="ECO:0000313" key="10">
    <source>
        <dbReference type="Proteomes" id="UP000291020"/>
    </source>
</evidence>
<dbReference type="PANTHER" id="PTHR25462:SF302">
    <property type="entry name" value="PROTEIN PML"/>
    <property type="match status" value="1"/>
</dbReference>
<evidence type="ECO:0000256" key="2">
    <source>
        <dbReference type="ARBA" id="ARBA00022771"/>
    </source>
</evidence>
<evidence type="ECO:0000256" key="3">
    <source>
        <dbReference type="ARBA" id="ARBA00022833"/>
    </source>
</evidence>
<dbReference type="Pfam" id="PF12126">
    <property type="entry name" value="PML_CC"/>
    <property type="match status" value="1"/>
</dbReference>
<accession>A0A452HCE2</accession>
<feature type="domain" description="RING-type" evidence="7">
    <location>
        <begin position="30"/>
        <end position="67"/>
    </location>
</feature>
<dbReference type="CDD" id="cd16579">
    <property type="entry name" value="RING-HC_PML_C-V"/>
    <property type="match status" value="1"/>
</dbReference>
<dbReference type="GO" id="GO:0008630">
    <property type="term" value="P:intrinsic apoptotic signaling pathway in response to DNA damage"/>
    <property type="evidence" value="ECO:0007669"/>
    <property type="project" value="TreeGrafter"/>
</dbReference>
<reference evidence="10" key="1">
    <citation type="journal article" date="2017" name="PLoS ONE">
        <title>The Agassiz's desert tortoise genome provides a resource for the conservation of a threatened species.</title>
        <authorList>
            <person name="Tollis M."/>
            <person name="DeNardo D.F."/>
            <person name="Cornelius J.A."/>
            <person name="Dolby G.A."/>
            <person name="Edwards T."/>
            <person name="Henen B.T."/>
            <person name="Karl A.E."/>
            <person name="Murphy R.W."/>
            <person name="Kusumi K."/>
        </authorList>
    </citation>
    <scope>NUCLEOTIDE SEQUENCE [LARGE SCALE GENOMIC DNA]</scope>
</reference>